<dbReference type="eggNOG" id="KOG4750">
    <property type="taxonomic scope" value="Eukaryota"/>
</dbReference>
<keyword evidence="5" id="KW-1185">Reference proteome</keyword>
<organism evidence="5">
    <name type="scientific">Spathaspora passalidarum (strain NRRL Y-27907 / 11-Y1)</name>
    <dbReference type="NCBI Taxonomy" id="619300"/>
    <lineage>
        <taxon>Eukaryota</taxon>
        <taxon>Fungi</taxon>
        <taxon>Dikarya</taxon>
        <taxon>Ascomycota</taxon>
        <taxon>Saccharomycotina</taxon>
        <taxon>Pichiomycetes</taxon>
        <taxon>Debaryomycetaceae</taxon>
        <taxon>Spathaspora</taxon>
    </lineage>
</organism>
<reference evidence="4 5" key="1">
    <citation type="journal article" date="2011" name="Proc. Natl. Acad. Sci. U.S.A.">
        <title>Comparative genomics of xylose-fermenting fungi for enhanced biofuel production.</title>
        <authorList>
            <person name="Wohlbach D.J."/>
            <person name="Kuo A."/>
            <person name="Sato T.K."/>
            <person name="Potts K.M."/>
            <person name="Salamov A.A."/>
            <person name="LaButti K.M."/>
            <person name="Sun H."/>
            <person name="Clum A."/>
            <person name="Pangilinan J.L."/>
            <person name="Lindquist E.A."/>
            <person name="Lucas S."/>
            <person name="Lapidus A."/>
            <person name="Jin M."/>
            <person name="Gunawan C."/>
            <person name="Balan V."/>
            <person name="Dale B.E."/>
            <person name="Jeffries T.W."/>
            <person name="Zinkel R."/>
            <person name="Barry K.W."/>
            <person name="Grigoriev I.V."/>
            <person name="Gasch A.P."/>
        </authorList>
    </citation>
    <scope>NUCLEOTIDE SEQUENCE [LARGE SCALE GENOMIC DNA]</scope>
    <source>
        <strain evidence="5">NRRL Y-27907 / 11-Y1</strain>
    </source>
</reference>
<dbReference type="InterPro" id="IPR051159">
    <property type="entry name" value="Hexapeptide_acetyltransf"/>
</dbReference>
<keyword evidence="2" id="KW-0808">Transferase</keyword>
<dbReference type="KEGG" id="spaa:SPAPADRAFT_58007"/>
<comment type="similarity">
    <text evidence="1">Belongs to the transferase hexapeptide repeat family.</text>
</comment>
<dbReference type="OMA" id="KVAQFNI"/>
<dbReference type="SMART" id="SM01266">
    <property type="entry name" value="Mac"/>
    <property type="match status" value="1"/>
</dbReference>
<dbReference type="InParanoid" id="G3AF92"/>
<evidence type="ECO:0000259" key="3">
    <source>
        <dbReference type="SMART" id="SM01266"/>
    </source>
</evidence>
<dbReference type="Proteomes" id="UP000000709">
    <property type="component" value="Unassembled WGS sequence"/>
</dbReference>
<dbReference type="GO" id="GO:0016407">
    <property type="term" value="F:acetyltransferase activity"/>
    <property type="evidence" value="ECO:0007669"/>
    <property type="project" value="InterPro"/>
</dbReference>
<dbReference type="PANTHER" id="PTHR23416:SF54">
    <property type="entry name" value="ACETYLTRANSFERASE, CYSE_LACA_LPXA_NODL FAMILY (AFU_ORTHOLOGUE AFUA_2G08430)-RELATED"/>
    <property type="match status" value="1"/>
</dbReference>
<dbReference type="GO" id="GO:0008374">
    <property type="term" value="F:O-acyltransferase activity"/>
    <property type="evidence" value="ECO:0007669"/>
    <property type="project" value="TreeGrafter"/>
</dbReference>
<dbReference type="FunCoup" id="G3AF92">
    <property type="interactions" value="24"/>
</dbReference>
<evidence type="ECO:0000313" key="5">
    <source>
        <dbReference type="Proteomes" id="UP000000709"/>
    </source>
</evidence>
<dbReference type="CDD" id="cd03357">
    <property type="entry name" value="LbH_MAT_GAT"/>
    <property type="match status" value="1"/>
</dbReference>
<dbReference type="InterPro" id="IPR011004">
    <property type="entry name" value="Trimer_LpxA-like_sf"/>
</dbReference>
<sequence length="251" mass="28349">MPKFESKEDFCNQTNMKDEINKELVEFAYKKLNIPLEHGDQNYERMISGLVYNFFNQELADARTFARDYILDYEKIRRRDYNSFLEYIFAKREHLAKFIGHVPEEILIEYPVHFDYGFNTYFGKRFYSNYNLTILDASVVKIGDNVMCGPNVTITTATHALDPTLRANGLENALPVAIGNNVWLGAGSQVLPGVTIGDGCVIAAGAIVNKDIPENSVVVGVPGRVVKTLEPFDPNFDVQTLLQEYGMGFIP</sequence>
<protein>
    <recommendedName>
        <fullName evidence="3">Maltose/galactoside acetyltransferase domain-containing protein</fullName>
    </recommendedName>
</protein>
<dbReference type="Gene3D" id="2.160.10.10">
    <property type="entry name" value="Hexapeptide repeat proteins"/>
    <property type="match status" value="1"/>
</dbReference>
<dbReference type="STRING" id="619300.G3AF92"/>
<dbReference type="AlphaFoldDB" id="G3AF92"/>
<feature type="domain" description="Maltose/galactoside acetyltransferase" evidence="3">
    <location>
        <begin position="43"/>
        <end position="104"/>
    </location>
</feature>
<dbReference type="RefSeq" id="XP_007372293.1">
    <property type="nucleotide sequence ID" value="XM_007372231.1"/>
</dbReference>
<accession>G3AF92</accession>
<dbReference type="InterPro" id="IPR024688">
    <property type="entry name" value="Mac_dom"/>
</dbReference>
<name>G3AF92_SPAPN</name>
<dbReference type="PANTHER" id="PTHR23416">
    <property type="entry name" value="SIALIC ACID SYNTHASE-RELATED"/>
    <property type="match status" value="1"/>
</dbReference>
<evidence type="ECO:0000256" key="2">
    <source>
        <dbReference type="ARBA" id="ARBA00022679"/>
    </source>
</evidence>
<dbReference type="HOGENOM" id="CLU_051638_3_0_1"/>
<dbReference type="SUPFAM" id="SSF51161">
    <property type="entry name" value="Trimeric LpxA-like enzymes"/>
    <property type="match status" value="1"/>
</dbReference>
<gene>
    <name evidence="4" type="ORF">SPAPADRAFT_58007</name>
</gene>
<evidence type="ECO:0000313" key="4">
    <source>
        <dbReference type="EMBL" id="EGW34881.1"/>
    </source>
</evidence>
<dbReference type="InterPro" id="IPR001451">
    <property type="entry name" value="Hexapep"/>
</dbReference>
<proteinExistence type="inferred from homology"/>
<evidence type="ECO:0000256" key="1">
    <source>
        <dbReference type="ARBA" id="ARBA00007274"/>
    </source>
</evidence>
<dbReference type="Pfam" id="PF00132">
    <property type="entry name" value="Hexapep"/>
    <property type="match status" value="1"/>
</dbReference>
<dbReference type="EMBL" id="GL996499">
    <property type="protein sequence ID" value="EGW34881.1"/>
    <property type="molecule type" value="Genomic_DNA"/>
</dbReference>
<dbReference type="Pfam" id="PF12464">
    <property type="entry name" value="Mac"/>
    <property type="match status" value="1"/>
</dbReference>
<dbReference type="OrthoDB" id="25818at2759"/>
<dbReference type="GeneID" id="18872279"/>